<organism evidence="2 3">
    <name type="scientific">Candidatus Staskawiczbacteria bacterium RIFCSPLOWO2_12_FULL_37_15</name>
    <dbReference type="NCBI Taxonomy" id="1802218"/>
    <lineage>
        <taxon>Bacteria</taxon>
        <taxon>Candidatus Staskawicziibacteriota</taxon>
    </lineage>
</organism>
<reference evidence="2 3" key="1">
    <citation type="journal article" date="2016" name="Nat. Commun.">
        <title>Thousands of microbial genomes shed light on interconnected biogeochemical processes in an aquifer system.</title>
        <authorList>
            <person name="Anantharaman K."/>
            <person name="Brown C.T."/>
            <person name="Hug L.A."/>
            <person name="Sharon I."/>
            <person name="Castelle C.J."/>
            <person name="Probst A.J."/>
            <person name="Thomas B.C."/>
            <person name="Singh A."/>
            <person name="Wilkins M.J."/>
            <person name="Karaoz U."/>
            <person name="Brodie E.L."/>
            <person name="Williams K.H."/>
            <person name="Hubbard S.S."/>
            <person name="Banfield J.F."/>
        </authorList>
    </citation>
    <scope>NUCLEOTIDE SEQUENCE [LARGE SCALE GENOMIC DNA]</scope>
</reference>
<keyword evidence="1" id="KW-1133">Transmembrane helix</keyword>
<dbReference type="InterPro" id="IPR012902">
    <property type="entry name" value="N_methyl_site"/>
</dbReference>
<accession>A0A1G2ISF0</accession>
<feature type="transmembrane region" description="Helical" evidence="1">
    <location>
        <begin position="12"/>
        <end position="35"/>
    </location>
</feature>
<evidence type="ECO:0000256" key="1">
    <source>
        <dbReference type="SAM" id="Phobius"/>
    </source>
</evidence>
<dbReference type="Proteomes" id="UP000178632">
    <property type="component" value="Unassembled WGS sequence"/>
</dbReference>
<evidence type="ECO:0000313" key="2">
    <source>
        <dbReference type="EMBL" id="OGZ77705.1"/>
    </source>
</evidence>
<name>A0A1G2ISF0_9BACT</name>
<protein>
    <recommendedName>
        <fullName evidence="4">Type II secretion system protein</fullName>
    </recommendedName>
</protein>
<sequence length="186" mass="21035">MKHSNFKKSAGLTMIELVISLFVLTVAVIGVYNGFSIMVVATAQMSDRFTASYLAQEGIEVIRNIRDNNWLKDPKTDWKTGLICGNPPSPCSWQADYTSTGAGLTPYNSSNYLNISPKGFYYYDLSNPNKTKFTREITVTPITDVNGETYILKVAVTVFWDEKATIFNFEKKHGSITAEDYLYNWY</sequence>
<proteinExistence type="predicted"/>
<evidence type="ECO:0008006" key="4">
    <source>
        <dbReference type="Google" id="ProtNLM"/>
    </source>
</evidence>
<dbReference type="AlphaFoldDB" id="A0A1G2ISF0"/>
<dbReference type="Pfam" id="PF07963">
    <property type="entry name" value="N_methyl"/>
    <property type="match status" value="1"/>
</dbReference>
<dbReference type="EMBL" id="MHPE01000001">
    <property type="protein sequence ID" value="OGZ77705.1"/>
    <property type="molecule type" value="Genomic_DNA"/>
</dbReference>
<keyword evidence="1" id="KW-0812">Transmembrane</keyword>
<evidence type="ECO:0000313" key="3">
    <source>
        <dbReference type="Proteomes" id="UP000178632"/>
    </source>
</evidence>
<gene>
    <name evidence="2" type="ORF">A3G45_01375</name>
</gene>
<keyword evidence="1" id="KW-0472">Membrane</keyword>
<comment type="caution">
    <text evidence="2">The sequence shown here is derived from an EMBL/GenBank/DDBJ whole genome shotgun (WGS) entry which is preliminary data.</text>
</comment>